<dbReference type="InterPro" id="IPR005123">
    <property type="entry name" value="Oxoglu/Fe-dep_dioxygenase_dom"/>
</dbReference>
<evidence type="ECO:0000256" key="1">
    <source>
        <dbReference type="ARBA" id="ARBA00022723"/>
    </source>
</evidence>
<dbReference type="InterPro" id="IPR050295">
    <property type="entry name" value="Plant_2OG-oxidoreductases"/>
</dbReference>
<dbReference type="SUPFAM" id="SSF51197">
    <property type="entry name" value="Clavaminate synthase-like"/>
    <property type="match status" value="1"/>
</dbReference>
<accession>A0AA41RRZ6</accession>
<dbReference type="Gene3D" id="2.60.120.330">
    <property type="entry name" value="B-lactam Antibiotic, Isopenicillin N Synthase, Chain"/>
    <property type="match status" value="1"/>
</dbReference>
<proteinExistence type="predicted"/>
<evidence type="ECO:0000259" key="3">
    <source>
        <dbReference type="PROSITE" id="PS51471"/>
    </source>
</evidence>
<protein>
    <recommendedName>
        <fullName evidence="3">Fe2OG dioxygenase domain-containing protein</fullName>
    </recommendedName>
</protein>
<name>A0AA41RRZ6_PAPNU</name>
<dbReference type="PANTHER" id="PTHR47991">
    <property type="entry name" value="OXOGLUTARATE/IRON-DEPENDENT DIOXYGENASE"/>
    <property type="match status" value="1"/>
</dbReference>
<dbReference type="InterPro" id="IPR044861">
    <property type="entry name" value="IPNS-like_FE2OG_OXY"/>
</dbReference>
<evidence type="ECO:0000256" key="2">
    <source>
        <dbReference type="ARBA" id="ARBA00023004"/>
    </source>
</evidence>
<keyword evidence="1" id="KW-0479">Metal-binding</keyword>
<comment type="caution">
    <text evidence="4">The sequence shown here is derived from an EMBL/GenBank/DDBJ whole genome shotgun (WGS) entry which is preliminary data.</text>
</comment>
<dbReference type="Proteomes" id="UP001177140">
    <property type="component" value="Unassembled WGS sequence"/>
</dbReference>
<keyword evidence="5" id="KW-1185">Reference proteome</keyword>
<evidence type="ECO:0000313" key="4">
    <source>
        <dbReference type="EMBL" id="MCL7023009.1"/>
    </source>
</evidence>
<dbReference type="InterPro" id="IPR027443">
    <property type="entry name" value="IPNS-like_sf"/>
</dbReference>
<evidence type="ECO:0000313" key="5">
    <source>
        <dbReference type="Proteomes" id="UP001177140"/>
    </source>
</evidence>
<dbReference type="GO" id="GO:0046872">
    <property type="term" value="F:metal ion binding"/>
    <property type="evidence" value="ECO:0007669"/>
    <property type="project" value="UniProtKB-KW"/>
</dbReference>
<dbReference type="Pfam" id="PF03171">
    <property type="entry name" value="2OG-FeII_Oxy"/>
    <property type="match status" value="1"/>
</dbReference>
<reference evidence="4" key="1">
    <citation type="submission" date="2022-03" db="EMBL/GenBank/DDBJ databases">
        <title>A functionally conserved STORR gene fusion in Papaver species that diverged 16.8 million years ago.</title>
        <authorList>
            <person name="Catania T."/>
        </authorList>
    </citation>
    <scope>NUCLEOTIDE SEQUENCE</scope>
    <source>
        <strain evidence="4">S-191538</strain>
    </source>
</reference>
<sequence>MEHLISPNPFFDFPDDEKLKYSPAPGAPLPAGYSRQVNPTAGQNEYLLMFTPESSFKNVYLDNLSEFREVLQETFYHVTKLGSVVEAILNECLDLSPNFLHEYNLDRSWDFMVSLSYSPATETESNGLSEHQDGNCFTFVFQDDVGGLEVLKDGGWIPVIPIEGSIIVNIGDAIQSNQSSTYKSAVFWFNFKIAVHKG</sequence>
<feature type="domain" description="Fe2OG dioxygenase" evidence="3">
    <location>
        <begin position="108"/>
        <end position="198"/>
    </location>
</feature>
<organism evidence="4 5">
    <name type="scientific">Papaver nudicaule</name>
    <name type="common">Iceland poppy</name>
    <dbReference type="NCBI Taxonomy" id="74823"/>
    <lineage>
        <taxon>Eukaryota</taxon>
        <taxon>Viridiplantae</taxon>
        <taxon>Streptophyta</taxon>
        <taxon>Embryophyta</taxon>
        <taxon>Tracheophyta</taxon>
        <taxon>Spermatophyta</taxon>
        <taxon>Magnoliopsida</taxon>
        <taxon>Ranunculales</taxon>
        <taxon>Papaveraceae</taxon>
        <taxon>Papaveroideae</taxon>
        <taxon>Papaver</taxon>
    </lineage>
</organism>
<dbReference type="PROSITE" id="PS51471">
    <property type="entry name" value="FE2OG_OXY"/>
    <property type="match status" value="1"/>
</dbReference>
<dbReference type="AlphaFoldDB" id="A0AA41RRZ6"/>
<gene>
    <name evidence="4" type="ORF">MKW94_003314</name>
</gene>
<keyword evidence="2" id="KW-0408">Iron</keyword>
<dbReference type="EMBL" id="JAJJMA010017601">
    <property type="protein sequence ID" value="MCL7023009.1"/>
    <property type="molecule type" value="Genomic_DNA"/>
</dbReference>